<feature type="compositionally biased region" description="Basic residues" evidence="1">
    <location>
        <begin position="13"/>
        <end position="22"/>
    </location>
</feature>
<evidence type="ECO:0000313" key="3">
    <source>
        <dbReference type="Proteomes" id="UP001163105"/>
    </source>
</evidence>
<comment type="caution">
    <text evidence="2">The sequence shown here is derived from an EMBL/GenBank/DDBJ whole genome shotgun (WGS) entry which is preliminary data.</text>
</comment>
<proteinExistence type="predicted"/>
<dbReference type="EMBL" id="JAQHRD010000004">
    <property type="protein sequence ID" value="KAJ6441835.1"/>
    <property type="molecule type" value="Genomic_DNA"/>
</dbReference>
<feature type="compositionally biased region" description="Basic and acidic residues" evidence="1">
    <location>
        <begin position="274"/>
        <end position="302"/>
    </location>
</feature>
<dbReference type="InterPro" id="IPR025212">
    <property type="entry name" value="CAD_CENP-Q"/>
</dbReference>
<feature type="compositionally biased region" description="Basic and acidic residues" evidence="1">
    <location>
        <begin position="315"/>
        <end position="327"/>
    </location>
</feature>
<sequence length="652" mass="71227">MSPPAQAPDSPAAKRKRGRPPHASKASGDASHAITALESRDDEAAEADERPRKRGKTAMEQNRGPAAQSPRKRGRLRKSTDAPPEAQQQQRHHESSTVAPARRGRPRKEDAGTRTGEAAEAIEEQAPKRKRGRPSLQRREEGEESRREQQQPEPAASEQAPKRKRGRPSLPKAPGADEPPEEPQEDGEASRPAHRRKRGRPSLEPQDAEQQEETVPSASRQEQRAFKPRKRGRPSLQGISAAQVQNKTGKARRKPEKPPRDEVAEDAAEPSRTQPEEGRRRKSKPTAEHAIGRKGVPRHDQPGPKPPARKRRRSSQGEDAERQDDRPPSPSKPYARIVPQVRRVRQSTIAAKWAPLSGPSLPAVSTLLHLAHRPILQRLSNTHQRREHTSAALRLITHRIARKVTRGLPFPPASMPSSASPASAGAGAAASGAGRRRQTKKQQQQQTADGGRETELDFEAVLDAKAALERQLGPAAHAVELLRREKEHVEQELERDYEMLRALEAGARAQAREQRALLKKAHPLAPESVKPEPHDADAEDDHRIFAKTFGHAPAPGGIFSVCLTNNDPPSPAVQAAAAAAANLAAQDPLLRDKGEDVAPLVLQLGGHVESMRANLAQADGLVPQLERGRGALLAALLGHLDRDQYERVVLGG</sequence>
<feature type="compositionally biased region" description="Acidic residues" evidence="1">
    <location>
        <begin position="178"/>
        <end position="187"/>
    </location>
</feature>
<reference evidence="2" key="1">
    <citation type="submission" date="2023-01" db="EMBL/GenBank/DDBJ databases">
        <title>The growth and conidiation of Purpureocillium lavendulum are regulated by nitrogen source and histone H3K14 acetylation.</title>
        <authorList>
            <person name="Tang P."/>
            <person name="Han J."/>
            <person name="Zhang C."/>
            <person name="Tang P."/>
            <person name="Qi F."/>
            <person name="Zhang K."/>
            <person name="Liang L."/>
        </authorList>
    </citation>
    <scope>NUCLEOTIDE SEQUENCE</scope>
    <source>
        <strain evidence="2">YMF1.00683</strain>
    </source>
</reference>
<evidence type="ECO:0000313" key="2">
    <source>
        <dbReference type="EMBL" id="KAJ6441835.1"/>
    </source>
</evidence>
<organism evidence="2 3">
    <name type="scientific">Purpureocillium lavendulum</name>
    <dbReference type="NCBI Taxonomy" id="1247861"/>
    <lineage>
        <taxon>Eukaryota</taxon>
        <taxon>Fungi</taxon>
        <taxon>Dikarya</taxon>
        <taxon>Ascomycota</taxon>
        <taxon>Pezizomycotina</taxon>
        <taxon>Sordariomycetes</taxon>
        <taxon>Hypocreomycetidae</taxon>
        <taxon>Hypocreales</taxon>
        <taxon>Ophiocordycipitaceae</taxon>
        <taxon>Purpureocillium</taxon>
    </lineage>
</organism>
<dbReference type="Proteomes" id="UP001163105">
    <property type="component" value="Unassembled WGS sequence"/>
</dbReference>
<evidence type="ECO:0000256" key="1">
    <source>
        <dbReference type="SAM" id="MobiDB-lite"/>
    </source>
</evidence>
<dbReference type="Pfam" id="PF13094">
    <property type="entry name" value="CENP-Q"/>
    <property type="match status" value="1"/>
</dbReference>
<gene>
    <name evidence="2" type="ORF">O9K51_05386</name>
</gene>
<feature type="region of interest" description="Disordered" evidence="1">
    <location>
        <begin position="1"/>
        <end position="340"/>
    </location>
</feature>
<dbReference type="SMART" id="SM00384">
    <property type="entry name" value="AT_hook"/>
    <property type="match status" value="7"/>
</dbReference>
<feature type="compositionally biased region" description="Polar residues" evidence="1">
    <location>
        <begin position="237"/>
        <end position="248"/>
    </location>
</feature>
<feature type="compositionally biased region" description="Basic and acidic residues" evidence="1">
    <location>
        <begin position="137"/>
        <end position="150"/>
    </location>
</feature>
<feature type="compositionally biased region" description="Low complexity" evidence="1">
    <location>
        <begin position="415"/>
        <end position="433"/>
    </location>
</feature>
<dbReference type="AlphaFoldDB" id="A0AB34FRH7"/>
<feature type="region of interest" description="Disordered" evidence="1">
    <location>
        <begin position="407"/>
        <end position="455"/>
    </location>
</feature>
<name>A0AB34FRH7_9HYPO</name>
<keyword evidence="3" id="KW-1185">Reference proteome</keyword>
<accession>A0AB34FRH7</accession>
<dbReference type="GO" id="GO:0003677">
    <property type="term" value="F:DNA binding"/>
    <property type="evidence" value="ECO:0007669"/>
    <property type="project" value="InterPro"/>
</dbReference>
<protein>
    <submittedName>
        <fullName evidence="2">Kinetochore protein fta7</fullName>
    </submittedName>
</protein>
<dbReference type="PRINTS" id="PR00929">
    <property type="entry name" value="ATHOOK"/>
</dbReference>
<dbReference type="InterPro" id="IPR017956">
    <property type="entry name" value="AT_hook_DNA-bd_motif"/>
</dbReference>